<dbReference type="PRINTS" id="PR01407">
    <property type="entry name" value="BUTYPHLNCDUF"/>
</dbReference>
<evidence type="ECO:0000256" key="2">
    <source>
        <dbReference type="ARBA" id="ARBA00022771"/>
    </source>
</evidence>
<dbReference type="Pfam" id="PF25600">
    <property type="entry name" value="TRIM_CC"/>
    <property type="match status" value="1"/>
</dbReference>
<sequence>GQLRGSAPPHGWGFDSPPCSFPHCGNGNGRSGHEWRALLGQAGHLGRPTPRKSRANHSDRLTELYCRRCRRRCVCTLCPVLGAHRGHPVALVQEEAAHVQVRARVAGTRLAAKKLQQDGNITQIEEATNKLKAKSSKIWLTSKFTELRLLLDEEEALAKKLIDKNTQLALQEYKDQIDSCGKQIDVVNDLSSRVWCISQESDPARLLQEYTATEQELQQQLSLGELCYPKPVSFEPVKSFFKSLVETMQNFLQTPLEVRLKETLGLLQCQARFLAESQPSSRAPGLLKIRAHAHTGPRHDARAPAPLYGQGRLAVHIGLLGCLEPTPALRFDKLWQVLGSDCFAAGRHYWEVDLQEAGVGWWVGVAYASLRRRGEAAAARLGCNRQSWCLKRYDLEYWAFHDGQRNRVRPHQDTDRLGVFLDYEAGILSYDVTDSMNHLHTFRASFQEPLYPALRLWEGTISITRLP</sequence>
<keyword evidence="6" id="KW-1185">Reference proteome</keyword>
<comment type="caution">
    <text evidence="5">The sequence shown here is derived from an EMBL/GenBank/DDBJ whole genome shotgun (WGS) entry which is preliminary data.</text>
</comment>
<dbReference type="Pfam" id="PF00643">
    <property type="entry name" value="zf-B_box"/>
    <property type="match status" value="1"/>
</dbReference>
<dbReference type="InterPro" id="IPR051051">
    <property type="entry name" value="E3_ubiq-ligase_TRIM/RNF"/>
</dbReference>
<dbReference type="InterPro" id="IPR001870">
    <property type="entry name" value="B30.2/SPRY"/>
</dbReference>
<gene>
    <name evidence="5" type="ORF">J0S82_002392</name>
</gene>
<protein>
    <submittedName>
        <fullName evidence="5">Tripartite motif-containing protein 14</fullName>
    </submittedName>
</protein>
<dbReference type="PROSITE" id="PS50188">
    <property type="entry name" value="B302_SPRY"/>
    <property type="match status" value="1"/>
</dbReference>
<dbReference type="Gene3D" id="3.30.160.60">
    <property type="entry name" value="Classic Zinc Finger"/>
    <property type="match status" value="1"/>
</dbReference>
<dbReference type="InterPro" id="IPR003879">
    <property type="entry name" value="Butyrophylin_SPRY"/>
</dbReference>
<feature type="domain" description="B30.2/SPRY" evidence="4">
    <location>
        <begin position="273"/>
        <end position="467"/>
    </location>
</feature>
<dbReference type="SUPFAM" id="SSF57845">
    <property type="entry name" value="B-box zinc-binding domain"/>
    <property type="match status" value="1"/>
</dbReference>
<dbReference type="InterPro" id="IPR043136">
    <property type="entry name" value="B30.2/SPRY_sf"/>
</dbReference>
<accession>A0A8J6DL07</accession>
<dbReference type="InterPro" id="IPR000315">
    <property type="entry name" value="Znf_B-box"/>
</dbReference>
<dbReference type="GO" id="GO:0008270">
    <property type="term" value="F:zinc ion binding"/>
    <property type="evidence" value="ECO:0007669"/>
    <property type="project" value="UniProtKB-KW"/>
</dbReference>
<reference evidence="5" key="1">
    <citation type="journal article" date="2021" name="Evol. Appl.">
        <title>The genome of the Pyrenean desman and the effects of bottlenecks and inbreeding on the genomic landscape of an endangered species.</title>
        <authorList>
            <person name="Escoda L."/>
            <person name="Castresana J."/>
        </authorList>
    </citation>
    <scope>NUCLEOTIDE SEQUENCE</scope>
    <source>
        <strain evidence="5">IBE-C5619</strain>
    </source>
</reference>
<proteinExistence type="predicted"/>
<keyword evidence="3" id="KW-0862">Zinc</keyword>
<evidence type="ECO:0000313" key="5">
    <source>
        <dbReference type="EMBL" id="KAG8512244.1"/>
    </source>
</evidence>
<dbReference type="InterPro" id="IPR058030">
    <property type="entry name" value="TRIM8/14/16/25/29/45/65_CC"/>
</dbReference>
<dbReference type="SMART" id="SM00449">
    <property type="entry name" value="SPRY"/>
    <property type="match status" value="1"/>
</dbReference>
<dbReference type="PANTHER" id="PTHR25465">
    <property type="entry name" value="B-BOX DOMAIN CONTAINING"/>
    <property type="match status" value="1"/>
</dbReference>
<name>A0A8J6DL07_GALPY</name>
<dbReference type="OrthoDB" id="6105938at2759"/>
<dbReference type="SUPFAM" id="SSF49899">
    <property type="entry name" value="Concanavalin A-like lectins/glucanases"/>
    <property type="match status" value="1"/>
</dbReference>
<feature type="non-terminal residue" evidence="5">
    <location>
        <position position="467"/>
    </location>
</feature>
<keyword evidence="1" id="KW-0479">Metal-binding</keyword>
<keyword evidence="2" id="KW-0863">Zinc-finger</keyword>
<dbReference type="InterPro" id="IPR003877">
    <property type="entry name" value="SPRY_dom"/>
</dbReference>
<evidence type="ECO:0000256" key="3">
    <source>
        <dbReference type="ARBA" id="ARBA00022833"/>
    </source>
</evidence>
<dbReference type="AlphaFoldDB" id="A0A8J6DL07"/>
<dbReference type="Proteomes" id="UP000700334">
    <property type="component" value="Unassembled WGS sequence"/>
</dbReference>
<evidence type="ECO:0000259" key="4">
    <source>
        <dbReference type="PROSITE" id="PS50188"/>
    </source>
</evidence>
<dbReference type="InterPro" id="IPR013320">
    <property type="entry name" value="ConA-like_dom_sf"/>
</dbReference>
<dbReference type="Gene3D" id="2.60.120.920">
    <property type="match status" value="1"/>
</dbReference>
<dbReference type="Pfam" id="PF00622">
    <property type="entry name" value="SPRY"/>
    <property type="match status" value="1"/>
</dbReference>
<organism evidence="5 6">
    <name type="scientific">Galemys pyrenaicus</name>
    <name type="common">Iberian desman</name>
    <name type="synonym">Pyrenean desman</name>
    <dbReference type="NCBI Taxonomy" id="202257"/>
    <lineage>
        <taxon>Eukaryota</taxon>
        <taxon>Metazoa</taxon>
        <taxon>Chordata</taxon>
        <taxon>Craniata</taxon>
        <taxon>Vertebrata</taxon>
        <taxon>Euteleostomi</taxon>
        <taxon>Mammalia</taxon>
        <taxon>Eutheria</taxon>
        <taxon>Laurasiatheria</taxon>
        <taxon>Eulipotyphla</taxon>
        <taxon>Talpidae</taxon>
        <taxon>Galemys</taxon>
    </lineage>
</organism>
<dbReference type="PANTHER" id="PTHR25465:SF11">
    <property type="entry name" value="TRIPARTITE MOTIF CONTAINING 14"/>
    <property type="match status" value="1"/>
</dbReference>
<dbReference type="EMBL" id="JAGFMF010011802">
    <property type="protein sequence ID" value="KAG8512244.1"/>
    <property type="molecule type" value="Genomic_DNA"/>
</dbReference>
<evidence type="ECO:0000313" key="6">
    <source>
        <dbReference type="Proteomes" id="UP000700334"/>
    </source>
</evidence>
<evidence type="ECO:0000256" key="1">
    <source>
        <dbReference type="ARBA" id="ARBA00022723"/>
    </source>
</evidence>